<accession>A0AAN6YE60</accession>
<evidence type="ECO:0000313" key="2">
    <source>
        <dbReference type="Proteomes" id="UP001301769"/>
    </source>
</evidence>
<sequence>MTLELRIATPKDTIALIVPRKGGLAILVEEFKYSSKLGNVASLDRHPTSNQHAPQYMLTPNNEPVKQTARRLADGLTKGRKAIFYVFNIGEGLVMPAYQHPTQALASCIMSQKAFSSLISSIMCLVSPVACAIWAAHVWLSARKLSYEPPWSGLGVGELAVTRLSSLPVDAAPEGWGTEHSLIIRLTRCDGSPHCPAYWHKRWDATCTTPA</sequence>
<dbReference type="Proteomes" id="UP001301769">
    <property type="component" value="Unassembled WGS sequence"/>
</dbReference>
<evidence type="ECO:0000313" key="1">
    <source>
        <dbReference type="EMBL" id="KAK4216960.1"/>
    </source>
</evidence>
<dbReference type="EMBL" id="MU858063">
    <property type="protein sequence ID" value="KAK4216960.1"/>
    <property type="molecule type" value="Genomic_DNA"/>
</dbReference>
<gene>
    <name evidence="1" type="ORF">QBC37DRAFT_370385</name>
</gene>
<protein>
    <submittedName>
        <fullName evidence="1">Uncharacterized protein</fullName>
    </submittedName>
</protein>
<dbReference type="AlphaFoldDB" id="A0AAN6YE60"/>
<proteinExistence type="predicted"/>
<comment type="caution">
    <text evidence="1">The sequence shown here is derived from an EMBL/GenBank/DDBJ whole genome shotgun (WGS) entry which is preliminary data.</text>
</comment>
<reference evidence="1" key="2">
    <citation type="submission" date="2023-05" db="EMBL/GenBank/DDBJ databases">
        <authorList>
            <consortium name="Lawrence Berkeley National Laboratory"/>
            <person name="Steindorff A."/>
            <person name="Hensen N."/>
            <person name="Bonometti L."/>
            <person name="Westerberg I."/>
            <person name="Brannstrom I.O."/>
            <person name="Guillou S."/>
            <person name="Cros-Aarteil S."/>
            <person name="Calhoun S."/>
            <person name="Haridas S."/>
            <person name="Kuo A."/>
            <person name="Mondo S."/>
            <person name="Pangilinan J."/>
            <person name="Riley R."/>
            <person name="Labutti K."/>
            <person name="Andreopoulos B."/>
            <person name="Lipzen A."/>
            <person name="Chen C."/>
            <person name="Yanf M."/>
            <person name="Daum C."/>
            <person name="Ng V."/>
            <person name="Clum A."/>
            <person name="Ohm R."/>
            <person name="Martin F."/>
            <person name="Silar P."/>
            <person name="Natvig D."/>
            <person name="Lalanne C."/>
            <person name="Gautier V."/>
            <person name="Ament-Velasquez S.L."/>
            <person name="Kruys A."/>
            <person name="Hutchinson M.I."/>
            <person name="Powell A.J."/>
            <person name="Barry K."/>
            <person name="Miller A.N."/>
            <person name="Grigoriev I.V."/>
            <person name="Debuchy R."/>
            <person name="Gladieux P."/>
            <person name="Thoren M.H."/>
            <person name="Johannesson H."/>
        </authorList>
    </citation>
    <scope>NUCLEOTIDE SEQUENCE</scope>
    <source>
        <strain evidence="1">PSN293</strain>
    </source>
</reference>
<keyword evidence="2" id="KW-1185">Reference proteome</keyword>
<organism evidence="1 2">
    <name type="scientific">Rhypophila decipiens</name>
    <dbReference type="NCBI Taxonomy" id="261697"/>
    <lineage>
        <taxon>Eukaryota</taxon>
        <taxon>Fungi</taxon>
        <taxon>Dikarya</taxon>
        <taxon>Ascomycota</taxon>
        <taxon>Pezizomycotina</taxon>
        <taxon>Sordariomycetes</taxon>
        <taxon>Sordariomycetidae</taxon>
        <taxon>Sordariales</taxon>
        <taxon>Naviculisporaceae</taxon>
        <taxon>Rhypophila</taxon>
    </lineage>
</organism>
<reference evidence="1" key="1">
    <citation type="journal article" date="2023" name="Mol. Phylogenet. Evol.">
        <title>Genome-scale phylogeny and comparative genomics of the fungal order Sordariales.</title>
        <authorList>
            <person name="Hensen N."/>
            <person name="Bonometti L."/>
            <person name="Westerberg I."/>
            <person name="Brannstrom I.O."/>
            <person name="Guillou S."/>
            <person name="Cros-Aarteil S."/>
            <person name="Calhoun S."/>
            <person name="Haridas S."/>
            <person name="Kuo A."/>
            <person name="Mondo S."/>
            <person name="Pangilinan J."/>
            <person name="Riley R."/>
            <person name="LaButti K."/>
            <person name="Andreopoulos B."/>
            <person name="Lipzen A."/>
            <person name="Chen C."/>
            <person name="Yan M."/>
            <person name="Daum C."/>
            <person name="Ng V."/>
            <person name="Clum A."/>
            <person name="Steindorff A."/>
            <person name="Ohm R.A."/>
            <person name="Martin F."/>
            <person name="Silar P."/>
            <person name="Natvig D.O."/>
            <person name="Lalanne C."/>
            <person name="Gautier V."/>
            <person name="Ament-Velasquez S.L."/>
            <person name="Kruys A."/>
            <person name="Hutchinson M.I."/>
            <person name="Powell A.J."/>
            <person name="Barry K."/>
            <person name="Miller A.N."/>
            <person name="Grigoriev I.V."/>
            <person name="Debuchy R."/>
            <person name="Gladieux P."/>
            <person name="Hiltunen Thoren M."/>
            <person name="Johannesson H."/>
        </authorList>
    </citation>
    <scope>NUCLEOTIDE SEQUENCE</scope>
    <source>
        <strain evidence="1">PSN293</strain>
    </source>
</reference>
<name>A0AAN6YE60_9PEZI</name>